<keyword evidence="1" id="KW-0175">Coiled coil</keyword>
<feature type="coiled-coil region" evidence="1">
    <location>
        <begin position="26"/>
        <end position="74"/>
    </location>
</feature>
<evidence type="ECO:0000256" key="1">
    <source>
        <dbReference type="SAM" id="Coils"/>
    </source>
</evidence>
<organism evidence="2 3">
    <name type="scientific">Trametes pubescens</name>
    <name type="common">White-rot fungus</name>
    <dbReference type="NCBI Taxonomy" id="154538"/>
    <lineage>
        <taxon>Eukaryota</taxon>
        <taxon>Fungi</taxon>
        <taxon>Dikarya</taxon>
        <taxon>Basidiomycota</taxon>
        <taxon>Agaricomycotina</taxon>
        <taxon>Agaricomycetes</taxon>
        <taxon>Polyporales</taxon>
        <taxon>Polyporaceae</taxon>
        <taxon>Trametes</taxon>
    </lineage>
</organism>
<name>A0A1M2VC59_TRAPU</name>
<evidence type="ECO:0000313" key="3">
    <source>
        <dbReference type="Proteomes" id="UP000184267"/>
    </source>
</evidence>
<dbReference type="Proteomes" id="UP000184267">
    <property type="component" value="Unassembled WGS sequence"/>
</dbReference>
<protein>
    <submittedName>
        <fullName evidence="2">Uncharacterized protein</fullName>
    </submittedName>
</protein>
<dbReference type="OMA" id="CAIRATI"/>
<dbReference type="STRING" id="154538.A0A1M2VC59"/>
<evidence type="ECO:0000313" key="2">
    <source>
        <dbReference type="EMBL" id="OJT05182.1"/>
    </source>
</evidence>
<reference evidence="2 3" key="1">
    <citation type="submission" date="2016-10" db="EMBL/GenBank/DDBJ databases">
        <title>Genome sequence of the basidiomycete white-rot fungus Trametes pubescens.</title>
        <authorList>
            <person name="Makela M.R."/>
            <person name="Granchi Z."/>
            <person name="Peng M."/>
            <person name="De Vries R.P."/>
            <person name="Grigoriev I."/>
            <person name="Riley R."/>
            <person name="Hilden K."/>
        </authorList>
    </citation>
    <scope>NUCLEOTIDE SEQUENCE [LARGE SCALE GENOMIC DNA]</scope>
    <source>
        <strain evidence="2 3">FBCC735</strain>
    </source>
</reference>
<accession>A0A1M2VC59</accession>
<keyword evidence="3" id="KW-1185">Reference proteome</keyword>
<gene>
    <name evidence="2" type="ORF">TRAPUB_4007</name>
</gene>
<dbReference type="OrthoDB" id="3266957at2759"/>
<sequence>MATSNVSVLTSFLTAPKALNLPSSLATQRNRTKKDLENLVAQLEESIATEVAQREGLANELQAAMDNIAQLKAAAIAAAATHERAMFEAIAKANAANAAATAATAAAAAAAAAADGPPVPRPTGNVRHLQEWSGLSKEDYRAVQRTIRNLVIIANLDWTDDFRRQNAENLARLYRAAREEHPVLKRFQNNWLTAELAKQFLQNKCKHAVKQGYVDRASIRTGTRRARR</sequence>
<dbReference type="EMBL" id="MNAD01001480">
    <property type="protein sequence ID" value="OJT05182.1"/>
    <property type="molecule type" value="Genomic_DNA"/>
</dbReference>
<dbReference type="AlphaFoldDB" id="A0A1M2VC59"/>
<proteinExistence type="predicted"/>
<comment type="caution">
    <text evidence="2">The sequence shown here is derived from an EMBL/GenBank/DDBJ whole genome shotgun (WGS) entry which is preliminary data.</text>
</comment>